<evidence type="ECO:0000313" key="1">
    <source>
        <dbReference type="EMBL" id="JAD17355.1"/>
    </source>
</evidence>
<protein>
    <submittedName>
        <fullName evidence="1">Uncharacterized protein</fullName>
    </submittedName>
</protein>
<sequence>MRAGGAVRTSSYASSSSLVITSRHRAPLIRLEYVNTY</sequence>
<dbReference type="AlphaFoldDB" id="A0A0A8XXF7"/>
<proteinExistence type="predicted"/>
<organism evidence="1">
    <name type="scientific">Arundo donax</name>
    <name type="common">Giant reed</name>
    <name type="synonym">Donax arundinaceus</name>
    <dbReference type="NCBI Taxonomy" id="35708"/>
    <lineage>
        <taxon>Eukaryota</taxon>
        <taxon>Viridiplantae</taxon>
        <taxon>Streptophyta</taxon>
        <taxon>Embryophyta</taxon>
        <taxon>Tracheophyta</taxon>
        <taxon>Spermatophyta</taxon>
        <taxon>Magnoliopsida</taxon>
        <taxon>Liliopsida</taxon>
        <taxon>Poales</taxon>
        <taxon>Poaceae</taxon>
        <taxon>PACMAD clade</taxon>
        <taxon>Arundinoideae</taxon>
        <taxon>Arundineae</taxon>
        <taxon>Arundo</taxon>
    </lineage>
</organism>
<reference evidence="1" key="1">
    <citation type="submission" date="2014-09" db="EMBL/GenBank/DDBJ databases">
        <authorList>
            <person name="Magalhaes I.L.F."/>
            <person name="Oliveira U."/>
            <person name="Santos F.R."/>
            <person name="Vidigal T.H.D.A."/>
            <person name="Brescovit A.D."/>
            <person name="Santos A.J."/>
        </authorList>
    </citation>
    <scope>NUCLEOTIDE SEQUENCE</scope>
    <source>
        <tissue evidence="1">Shoot tissue taken approximately 20 cm above the soil surface</tissue>
    </source>
</reference>
<accession>A0A0A8XXF7</accession>
<dbReference type="EMBL" id="GBRH01280540">
    <property type="protein sequence ID" value="JAD17355.1"/>
    <property type="molecule type" value="Transcribed_RNA"/>
</dbReference>
<name>A0A0A8XXF7_ARUDO</name>
<reference evidence="1" key="2">
    <citation type="journal article" date="2015" name="Data Brief">
        <title>Shoot transcriptome of the giant reed, Arundo donax.</title>
        <authorList>
            <person name="Barrero R.A."/>
            <person name="Guerrero F.D."/>
            <person name="Moolhuijzen P."/>
            <person name="Goolsby J.A."/>
            <person name="Tidwell J."/>
            <person name="Bellgard S.E."/>
            <person name="Bellgard M.I."/>
        </authorList>
    </citation>
    <scope>NUCLEOTIDE SEQUENCE</scope>
    <source>
        <tissue evidence="1">Shoot tissue taken approximately 20 cm above the soil surface</tissue>
    </source>
</reference>